<proteinExistence type="predicted"/>
<keyword evidence="3" id="KW-0862">Zinc</keyword>
<feature type="compositionally biased region" description="Basic residues" evidence="5">
    <location>
        <begin position="32"/>
        <end position="44"/>
    </location>
</feature>
<dbReference type="PANTHER" id="PTHR34396:SF27">
    <property type="entry name" value="OS08G0208700 PROTEIN"/>
    <property type="match status" value="1"/>
</dbReference>
<evidence type="ECO:0000313" key="8">
    <source>
        <dbReference type="Proteomes" id="UP001152484"/>
    </source>
</evidence>
<dbReference type="InterPro" id="IPR053031">
    <property type="entry name" value="Cuticle_assoc_protein"/>
</dbReference>
<gene>
    <name evidence="7" type="ORF">CEURO_LOCUS13180</name>
</gene>
<accession>A0A9P0ZD27</accession>
<dbReference type="SMART" id="SM00614">
    <property type="entry name" value="ZnF_BED"/>
    <property type="match status" value="1"/>
</dbReference>
<reference evidence="7" key="1">
    <citation type="submission" date="2022-07" db="EMBL/GenBank/DDBJ databases">
        <authorList>
            <person name="Macas J."/>
            <person name="Novak P."/>
            <person name="Neumann P."/>
        </authorList>
    </citation>
    <scope>NUCLEOTIDE SEQUENCE</scope>
</reference>
<evidence type="ECO:0000256" key="1">
    <source>
        <dbReference type="ARBA" id="ARBA00022723"/>
    </source>
</evidence>
<dbReference type="PANTHER" id="PTHR34396">
    <property type="entry name" value="OS03G0264950 PROTEIN-RELATED"/>
    <property type="match status" value="1"/>
</dbReference>
<dbReference type="GO" id="GO:0005634">
    <property type="term" value="C:nucleus"/>
    <property type="evidence" value="ECO:0007669"/>
    <property type="project" value="TreeGrafter"/>
</dbReference>
<feature type="region of interest" description="Disordered" evidence="5">
    <location>
        <begin position="1"/>
        <end position="46"/>
    </location>
</feature>
<dbReference type="SUPFAM" id="SSF57667">
    <property type="entry name" value="beta-beta-alpha zinc fingers"/>
    <property type="match status" value="1"/>
</dbReference>
<evidence type="ECO:0000256" key="2">
    <source>
        <dbReference type="ARBA" id="ARBA00022771"/>
    </source>
</evidence>
<feature type="domain" description="BED-type" evidence="6">
    <location>
        <begin position="44"/>
        <end position="104"/>
    </location>
</feature>
<dbReference type="InterPro" id="IPR036236">
    <property type="entry name" value="Znf_C2H2_sf"/>
</dbReference>
<evidence type="ECO:0000259" key="6">
    <source>
        <dbReference type="PROSITE" id="PS50808"/>
    </source>
</evidence>
<dbReference type="GO" id="GO:0006357">
    <property type="term" value="P:regulation of transcription by RNA polymerase II"/>
    <property type="evidence" value="ECO:0007669"/>
    <property type="project" value="TreeGrafter"/>
</dbReference>
<dbReference type="OrthoDB" id="1304475at2759"/>
<dbReference type="InterPro" id="IPR003656">
    <property type="entry name" value="Znf_BED"/>
</dbReference>
<sequence>MEPESISMLEQPQPREEINTVAHGQEETNVAARKRPAKKRKATRKKSDVWDHFVPFKTALSEQKARCKGCSKELFADSKSNGTSSLRAHVRSCVGLKGWFEANG</sequence>
<keyword evidence="2 4" id="KW-0863">Zinc-finger</keyword>
<dbReference type="Proteomes" id="UP001152484">
    <property type="component" value="Unassembled WGS sequence"/>
</dbReference>
<name>A0A9P0ZD27_CUSEU</name>
<evidence type="ECO:0000256" key="3">
    <source>
        <dbReference type="ARBA" id="ARBA00022833"/>
    </source>
</evidence>
<comment type="caution">
    <text evidence="7">The sequence shown here is derived from an EMBL/GenBank/DDBJ whole genome shotgun (WGS) entry which is preliminary data.</text>
</comment>
<dbReference type="GO" id="GO:1990837">
    <property type="term" value="F:sequence-specific double-stranded DNA binding"/>
    <property type="evidence" value="ECO:0007669"/>
    <property type="project" value="TreeGrafter"/>
</dbReference>
<dbReference type="Pfam" id="PF02892">
    <property type="entry name" value="zf-BED"/>
    <property type="match status" value="1"/>
</dbReference>
<keyword evidence="8" id="KW-1185">Reference proteome</keyword>
<evidence type="ECO:0000256" key="5">
    <source>
        <dbReference type="SAM" id="MobiDB-lite"/>
    </source>
</evidence>
<dbReference type="EMBL" id="CAMAPE010000033">
    <property type="protein sequence ID" value="CAH9095632.1"/>
    <property type="molecule type" value="Genomic_DNA"/>
</dbReference>
<protein>
    <recommendedName>
        <fullName evidence="6">BED-type domain-containing protein</fullName>
    </recommendedName>
</protein>
<dbReference type="AlphaFoldDB" id="A0A9P0ZD27"/>
<keyword evidence="1" id="KW-0479">Metal-binding</keyword>
<evidence type="ECO:0000256" key="4">
    <source>
        <dbReference type="PROSITE-ProRule" id="PRU00027"/>
    </source>
</evidence>
<organism evidence="7 8">
    <name type="scientific">Cuscuta europaea</name>
    <name type="common">European dodder</name>
    <dbReference type="NCBI Taxonomy" id="41803"/>
    <lineage>
        <taxon>Eukaryota</taxon>
        <taxon>Viridiplantae</taxon>
        <taxon>Streptophyta</taxon>
        <taxon>Embryophyta</taxon>
        <taxon>Tracheophyta</taxon>
        <taxon>Spermatophyta</taxon>
        <taxon>Magnoliopsida</taxon>
        <taxon>eudicotyledons</taxon>
        <taxon>Gunneridae</taxon>
        <taxon>Pentapetalae</taxon>
        <taxon>asterids</taxon>
        <taxon>lamiids</taxon>
        <taxon>Solanales</taxon>
        <taxon>Convolvulaceae</taxon>
        <taxon>Cuscuteae</taxon>
        <taxon>Cuscuta</taxon>
        <taxon>Cuscuta subgen. Cuscuta</taxon>
    </lineage>
</organism>
<dbReference type="PROSITE" id="PS50808">
    <property type="entry name" value="ZF_BED"/>
    <property type="match status" value="1"/>
</dbReference>
<evidence type="ECO:0000313" key="7">
    <source>
        <dbReference type="EMBL" id="CAH9095632.1"/>
    </source>
</evidence>
<dbReference type="GO" id="GO:0008270">
    <property type="term" value="F:zinc ion binding"/>
    <property type="evidence" value="ECO:0007669"/>
    <property type="project" value="UniProtKB-KW"/>
</dbReference>